<dbReference type="InterPro" id="IPR001920">
    <property type="entry name" value="Asp/Glu_race"/>
</dbReference>
<dbReference type="PANTHER" id="PTHR21198">
    <property type="entry name" value="GLUTAMATE RACEMASE"/>
    <property type="match status" value="1"/>
</dbReference>
<dbReference type="GO" id="GO:0008360">
    <property type="term" value="P:regulation of cell shape"/>
    <property type="evidence" value="ECO:0007669"/>
    <property type="project" value="UniProtKB-KW"/>
</dbReference>
<proteinExistence type="inferred from homology"/>
<evidence type="ECO:0000256" key="4">
    <source>
        <dbReference type="ARBA" id="ARBA00022984"/>
    </source>
</evidence>
<evidence type="ECO:0000313" key="7">
    <source>
        <dbReference type="EMBL" id="VAW62392.1"/>
    </source>
</evidence>
<sequence>MINESPIGVFDSGVGGLSIACKIRDILPNENLLYVADSAHTPYGDKSEAYVYERAVLILQFLIERKVKAVVVACNTVTVSAIQKLRSEFSVPVIGVEPGIKPAVSKTRSGVIGVLATTQTLSSTSFNNLSGTLSETVKIEIQPCPGLVEQVESLELMSQKTRRLVRKYVFPLLDKGADKIVLGCTHYAFLAPLIGEIAGPDIEIINTATAVARETARRLQAERLLSVSDLSGIDEFCSSGAEKIANKQFSQLWGAPVKVHKILSGHQV</sequence>
<dbReference type="FunFam" id="3.40.50.1860:FF:000001">
    <property type="entry name" value="Glutamate racemase"/>
    <property type="match status" value="1"/>
</dbReference>
<dbReference type="Gene3D" id="3.40.50.1860">
    <property type="match status" value="2"/>
</dbReference>
<protein>
    <recommendedName>
        <fullName evidence="2">glutamate racemase</fullName>
        <ecNumber evidence="2">5.1.1.3</ecNumber>
    </recommendedName>
</protein>
<dbReference type="EC" id="5.1.1.3" evidence="2"/>
<name>A0A3B0XG28_9ZZZZ</name>
<comment type="catalytic activity">
    <reaction evidence="1">
        <text>L-glutamate = D-glutamate</text>
        <dbReference type="Rhea" id="RHEA:12813"/>
        <dbReference type="ChEBI" id="CHEBI:29985"/>
        <dbReference type="ChEBI" id="CHEBI:29986"/>
        <dbReference type="EC" id="5.1.1.3"/>
    </reaction>
</comment>
<dbReference type="GO" id="GO:0009252">
    <property type="term" value="P:peptidoglycan biosynthetic process"/>
    <property type="evidence" value="ECO:0007669"/>
    <property type="project" value="UniProtKB-KW"/>
</dbReference>
<evidence type="ECO:0000256" key="6">
    <source>
        <dbReference type="ARBA" id="ARBA00023316"/>
    </source>
</evidence>
<dbReference type="HAMAP" id="MF_00258">
    <property type="entry name" value="Glu_racemase"/>
    <property type="match status" value="1"/>
</dbReference>
<dbReference type="GO" id="GO:0008881">
    <property type="term" value="F:glutamate racemase activity"/>
    <property type="evidence" value="ECO:0007669"/>
    <property type="project" value="UniProtKB-EC"/>
</dbReference>
<dbReference type="SUPFAM" id="SSF53681">
    <property type="entry name" value="Aspartate/glutamate racemase"/>
    <property type="match status" value="2"/>
</dbReference>
<keyword evidence="3" id="KW-0133">Cell shape</keyword>
<dbReference type="InterPro" id="IPR015942">
    <property type="entry name" value="Asp/Glu/hydantoin_racemase"/>
</dbReference>
<organism evidence="7">
    <name type="scientific">hydrothermal vent metagenome</name>
    <dbReference type="NCBI Taxonomy" id="652676"/>
    <lineage>
        <taxon>unclassified sequences</taxon>
        <taxon>metagenomes</taxon>
        <taxon>ecological metagenomes</taxon>
    </lineage>
</organism>
<keyword evidence="6" id="KW-0961">Cell wall biogenesis/degradation</keyword>
<dbReference type="NCBIfam" id="TIGR00067">
    <property type="entry name" value="glut_race"/>
    <property type="match status" value="1"/>
</dbReference>
<dbReference type="EMBL" id="UOFI01000022">
    <property type="protein sequence ID" value="VAW62392.1"/>
    <property type="molecule type" value="Genomic_DNA"/>
</dbReference>
<dbReference type="Pfam" id="PF01177">
    <property type="entry name" value="Asp_Glu_race"/>
    <property type="match status" value="1"/>
</dbReference>
<evidence type="ECO:0000256" key="2">
    <source>
        <dbReference type="ARBA" id="ARBA00013090"/>
    </source>
</evidence>
<dbReference type="GO" id="GO:0071555">
    <property type="term" value="P:cell wall organization"/>
    <property type="evidence" value="ECO:0007669"/>
    <property type="project" value="UniProtKB-KW"/>
</dbReference>
<dbReference type="InterPro" id="IPR004391">
    <property type="entry name" value="Glu_race"/>
</dbReference>
<evidence type="ECO:0000256" key="5">
    <source>
        <dbReference type="ARBA" id="ARBA00023235"/>
    </source>
</evidence>
<evidence type="ECO:0000256" key="3">
    <source>
        <dbReference type="ARBA" id="ARBA00022960"/>
    </source>
</evidence>
<keyword evidence="5 7" id="KW-0413">Isomerase</keyword>
<keyword evidence="4" id="KW-0573">Peptidoglycan synthesis</keyword>
<evidence type="ECO:0000256" key="1">
    <source>
        <dbReference type="ARBA" id="ARBA00001602"/>
    </source>
</evidence>
<dbReference type="PANTHER" id="PTHR21198:SF2">
    <property type="entry name" value="GLUTAMATE RACEMASE"/>
    <property type="match status" value="1"/>
</dbReference>
<accession>A0A3B0XG28</accession>
<reference evidence="7" key="1">
    <citation type="submission" date="2018-06" db="EMBL/GenBank/DDBJ databases">
        <authorList>
            <person name="Zhirakovskaya E."/>
        </authorList>
    </citation>
    <scope>NUCLEOTIDE SEQUENCE</scope>
</reference>
<gene>
    <name evidence="7" type="ORF">MNBD_GAMMA09-3600</name>
</gene>
<dbReference type="AlphaFoldDB" id="A0A3B0XG28"/>